<name>A0A7J2U469_9CREN</name>
<gene>
    <name evidence="1" type="ORF">ENO26_06135</name>
</gene>
<dbReference type="AlphaFoldDB" id="A0A7J2U469"/>
<proteinExistence type="predicted"/>
<dbReference type="SUPFAM" id="SSF64182">
    <property type="entry name" value="DHH phosphoesterases"/>
    <property type="match status" value="1"/>
</dbReference>
<reference evidence="1" key="1">
    <citation type="journal article" date="2020" name="mSystems">
        <title>Genome- and Community-Level Interaction Insights into Carbon Utilization and Element Cycling Functions of Hydrothermarchaeota in Hydrothermal Sediment.</title>
        <authorList>
            <person name="Zhou Z."/>
            <person name="Liu Y."/>
            <person name="Xu W."/>
            <person name="Pan J."/>
            <person name="Luo Z.H."/>
            <person name="Li M."/>
        </authorList>
    </citation>
    <scope>NUCLEOTIDE SEQUENCE [LARGE SCALE GENOMIC DNA]</scope>
    <source>
        <strain evidence="1">SpSt-125</strain>
    </source>
</reference>
<accession>A0A7J2U469</accession>
<evidence type="ECO:0000313" key="1">
    <source>
        <dbReference type="EMBL" id="HEM67127.1"/>
    </source>
</evidence>
<dbReference type="EMBL" id="DSEU01000040">
    <property type="protein sequence ID" value="HEM67127.1"/>
    <property type="molecule type" value="Genomic_DNA"/>
</dbReference>
<organism evidence="1">
    <name type="scientific">Ignisphaera aggregans</name>
    <dbReference type="NCBI Taxonomy" id="334771"/>
    <lineage>
        <taxon>Archaea</taxon>
        <taxon>Thermoproteota</taxon>
        <taxon>Thermoprotei</taxon>
        <taxon>Desulfurococcales</taxon>
        <taxon>Desulfurococcaceae</taxon>
        <taxon>Ignisphaera</taxon>
    </lineage>
</organism>
<comment type="caution">
    <text evidence="1">The sequence shown here is derived from an EMBL/GenBank/DDBJ whole genome shotgun (WGS) entry which is preliminary data.</text>
</comment>
<sequence length="335" mass="38005">MAVIVLGDWDADGFVSAAEIVFSQEVVGIYPVKNKCITFTYPSTPKTILSLLNNVASVHCNERVYLVLLDIAFANPVKAFLQSVKKMNSYVVYIDHHLPTHLQYNTIEKLVDELIVGKKSTAFLTYTLLKSLGIKMTERLKQFIDVVSCLESGLRCRNTKLVQFVTAISKAVTLSKDVMLWEKVVRWLSSPLSHIALPYNMNDIERYVKTVKNYCDEKDIALDLAPTAIKLFNYRIVKLRNHPQNCRFSAIVTSLYRVLKSPVIVYSEEKKLLAVRTRDDKAYAISMALYKHNLVRDVMGHERLAIVKLNKNIDFNSVLETLRKTITEVSGPAGI</sequence>
<protein>
    <recommendedName>
        <fullName evidence="2">Phosphoesterase</fullName>
    </recommendedName>
</protein>
<evidence type="ECO:0008006" key="2">
    <source>
        <dbReference type="Google" id="ProtNLM"/>
    </source>
</evidence>
<dbReference type="InterPro" id="IPR038763">
    <property type="entry name" value="DHH_sf"/>
</dbReference>